<gene>
    <name evidence="1" type="ORF">EV148_11544</name>
</gene>
<dbReference type="AlphaFoldDB" id="A0A4R2HU89"/>
<proteinExistence type="predicted"/>
<protein>
    <submittedName>
        <fullName evidence="1">Uncharacterized protein</fullName>
    </submittedName>
</protein>
<dbReference type="RefSeq" id="WP_132000198.1">
    <property type="nucleotide sequence ID" value="NZ_JACGXM010000013.1"/>
</dbReference>
<dbReference type="EMBL" id="SLWQ01000015">
    <property type="protein sequence ID" value="TCO34981.1"/>
    <property type="molecule type" value="Genomic_DNA"/>
</dbReference>
<sequence>MNILLACAAAVFALGLVFAWRRERHLLRRRMLLTEILDLADALERELLECRARLREVPAIAAAALSPAEAVSARATLAAEPQVQEALRDLLAHRLWLRQHAMRASDAELLAARDALDATRGTLARQLERLADVRADVEQTRATLAAQPSEVPH</sequence>
<evidence type="ECO:0000313" key="1">
    <source>
        <dbReference type="EMBL" id="TCO34981.1"/>
    </source>
</evidence>
<accession>A0A4R2HU89</accession>
<keyword evidence="2" id="KW-1185">Reference proteome</keyword>
<comment type="caution">
    <text evidence="1">The sequence shown here is derived from an EMBL/GenBank/DDBJ whole genome shotgun (WGS) entry which is preliminary data.</text>
</comment>
<evidence type="ECO:0000313" key="2">
    <source>
        <dbReference type="Proteomes" id="UP000294862"/>
    </source>
</evidence>
<dbReference type="Proteomes" id="UP000294862">
    <property type="component" value="Unassembled WGS sequence"/>
</dbReference>
<organism evidence="1 2">
    <name type="scientific">Dokdonella fugitiva</name>
    <dbReference type="NCBI Taxonomy" id="328517"/>
    <lineage>
        <taxon>Bacteria</taxon>
        <taxon>Pseudomonadati</taxon>
        <taxon>Pseudomonadota</taxon>
        <taxon>Gammaproteobacteria</taxon>
        <taxon>Lysobacterales</taxon>
        <taxon>Rhodanobacteraceae</taxon>
        <taxon>Dokdonella</taxon>
    </lineage>
</organism>
<reference evidence="1 2" key="1">
    <citation type="journal article" date="2015" name="Stand. Genomic Sci.">
        <title>Genomic Encyclopedia of Bacterial and Archaeal Type Strains, Phase III: the genomes of soil and plant-associated and newly described type strains.</title>
        <authorList>
            <person name="Whitman W.B."/>
            <person name="Woyke T."/>
            <person name="Klenk H.P."/>
            <person name="Zhou Y."/>
            <person name="Lilburn T.G."/>
            <person name="Beck B.J."/>
            <person name="De Vos P."/>
            <person name="Vandamme P."/>
            <person name="Eisen J.A."/>
            <person name="Garrity G."/>
            <person name="Hugenholtz P."/>
            <person name="Kyrpides N.C."/>
        </authorList>
    </citation>
    <scope>NUCLEOTIDE SEQUENCE [LARGE SCALE GENOMIC DNA]</scope>
    <source>
        <strain evidence="1 2">A3</strain>
    </source>
</reference>
<dbReference type="OrthoDB" id="5966755at2"/>
<name>A0A4R2HU89_9GAMM</name>